<evidence type="ECO:0000256" key="2">
    <source>
        <dbReference type="ARBA" id="ARBA00009046"/>
    </source>
</evidence>
<dbReference type="PROSITE" id="PS51192">
    <property type="entry name" value="HELICASE_ATP_BIND_1"/>
    <property type="match status" value="1"/>
</dbReference>
<dbReference type="InterPro" id="IPR014001">
    <property type="entry name" value="Helicase_ATP-bd"/>
</dbReference>
<reference evidence="13" key="1">
    <citation type="submission" date="2022-02" db="EMBL/GenBank/DDBJ databases">
        <authorList>
            <person name="Leng L."/>
        </authorList>
    </citation>
    <scope>NUCLEOTIDE SEQUENCE</scope>
    <source>
        <strain evidence="13">JI</strain>
    </source>
</reference>
<evidence type="ECO:0000256" key="10">
    <source>
        <dbReference type="ARBA" id="ARBA00038437"/>
    </source>
</evidence>
<dbReference type="Gene3D" id="1.10.3210.30">
    <property type="match status" value="1"/>
</dbReference>
<dbReference type="InterPro" id="IPR054712">
    <property type="entry name" value="Cas3-like_dom"/>
</dbReference>
<dbReference type="GO" id="GO:0003676">
    <property type="term" value="F:nucleic acid binding"/>
    <property type="evidence" value="ECO:0007669"/>
    <property type="project" value="InterPro"/>
</dbReference>
<proteinExistence type="inferred from homology"/>
<keyword evidence="14" id="KW-1185">Reference proteome</keyword>
<dbReference type="InterPro" id="IPR006474">
    <property type="entry name" value="Helicase_Cas3_CRISPR-ass_core"/>
</dbReference>
<dbReference type="PROSITE" id="PS51643">
    <property type="entry name" value="HD_CAS3"/>
    <property type="match status" value="1"/>
</dbReference>
<evidence type="ECO:0000256" key="5">
    <source>
        <dbReference type="ARBA" id="ARBA00022741"/>
    </source>
</evidence>
<gene>
    <name evidence="13" type="primary">cas3</name>
    <name evidence="13" type="ORF">L7E55_10140</name>
</gene>
<keyword evidence="5" id="KW-0547">Nucleotide-binding</keyword>
<dbReference type="AlphaFoldDB" id="A0A9X4JU91"/>
<dbReference type="RefSeq" id="WP_277444082.1">
    <property type="nucleotide sequence ID" value="NZ_JAKOAV010000017.1"/>
</dbReference>
<dbReference type="InterPro" id="IPR001650">
    <property type="entry name" value="Helicase_C-like"/>
</dbReference>
<dbReference type="PANTHER" id="PTHR47959:SF16">
    <property type="entry name" value="CRISPR-ASSOCIATED NUCLEASE_HELICASE CAS3-RELATED"/>
    <property type="match status" value="1"/>
</dbReference>
<dbReference type="Pfam" id="PF18019">
    <property type="entry name" value="Cas3_HD"/>
    <property type="match status" value="1"/>
</dbReference>
<dbReference type="NCBIfam" id="TIGR01596">
    <property type="entry name" value="cas3_HD"/>
    <property type="match status" value="1"/>
</dbReference>
<dbReference type="InterPro" id="IPR038257">
    <property type="entry name" value="CRISPR-assoc_Cas3_HD_sf"/>
</dbReference>
<evidence type="ECO:0000313" key="13">
    <source>
        <dbReference type="EMBL" id="MDF9408710.1"/>
    </source>
</evidence>
<organism evidence="13 14">
    <name type="scientific">Pelotomaculum isophthalicicum JI</name>
    <dbReference type="NCBI Taxonomy" id="947010"/>
    <lineage>
        <taxon>Bacteria</taxon>
        <taxon>Bacillati</taxon>
        <taxon>Bacillota</taxon>
        <taxon>Clostridia</taxon>
        <taxon>Eubacteriales</taxon>
        <taxon>Desulfotomaculaceae</taxon>
        <taxon>Pelotomaculum</taxon>
    </lineage>
</organism>
<comment type="similarity">
    <text evidence="2">In the central section; belongs to the CRISPR-associated helicase Cas3 family.</text>
</comment>
<dbReference type="NCBIfam" id="TIGR01587">
    <property type="entry name" value="cas3_core"/>
    <property type="match status" value="1"/>
</dbReference>
<dbReference type="SMART" id="SM00490">
    <property type="entry name" value="HELICc"/>
    <property type="match status" value="1"/>
</dbReference>
<keyword evidence="6" id="KW-0378">Hydrolase</keyword>
<dbReference type="InterPro" id="IPR006483">
    <property type="entry name" value="CRISPR-assoc_Cas3_HD"/>
</dbReference>
<keyword evidence="7" id="KW-0347">Helicase</keyword>
<accession>A0A9X4JU91</accession>
<feature type="domain" description="HD Cas3-type" evidence="12">
    <location>
        <begin position="23"/>
        <end position="245"/>
    </location>
</feature>
<dbReference type="SUPFAM" id="SSF52540">
    <property type="entry name" value="P-loop containing nucleoside triphosphate hydrolases"/>
    <property type="match status" value="1"/>
</dbReference>
<evidence type="ECO:0000256" key="1">
    <source>
        <dbReference type="ARBA" id="ARBA00006847"/>
    </source>
</evidence>
<evidence type="ECO:0000313" key="14">
    <source>
        <dbReference type="Proteomes" id="UP001154312"/>
    </source>
</evidence>
<dbReference type="GO" id="GO:0005524">
    <property type="term" value="F:ATP binding"/>
    <property type="evidence" value="ECO:0007669"/>
    <property type="project" value="UniProtKB-KW"/>
</dbReference>
<sequence>MTSLLWPDWLDDIWAKSPEKDKNGEDGESLARHTWFVLQKLSEMIELRPYLPEMVGFPGLWQTLFWSCLLHDFGKAAKGFQNGLREGPRWPHRHEVLSLAFLDWINKGFSKDENLWTAAAIVYHHKDPDEITFFYLGSKDCSENTVGDLTAGIEESVLKGLWQWLAECIPTWIEELGLASSGVKMVDLVSRDNALNLFISKGSMNIRELLMNLRRWLRQTSRLRKDVLTVGTLALRGHIISCDHTASAHAGSLSKCQLYNTDELLTQWGLLKETLYSHQTACLNTRESAILIAPTGSGKTEAALLWAHNQDDSEKPISRLLYTLPYQASMNAMYGRLIQKGFPGRVGLEHSRSVLALYRRYLEEDYGRKQAMKLARWARQLARLHYYPVRVLSPYQMLKGLYRLKGYESLLTDFLGGVFIFDEIHAYDVKRLAAILATIKYLRKNFGARFLVMSATLPGLLQSKLADALGTNKIIQATPEVFRKFQRHRLLVREGDLLEGSWLKRIANEAKNNLSVLVCCNTIMRAQQAYNELSKELANRVEVLLLHGRFNGRDRLSKEIIIQDTSGSQSKARRPIILVSTQVVEVSLDIDLDVIYSDPAPLEALIQRFGRINRRRLKEWAPVNVFTEPSDGRHVYQEELVLRSLEVLKKNAGNLINEEEISCWLDEVYHGKVAESWNNEFQESYTEFEASCLKTLRAFDADESLEELFYRAFDGMEVLPACLESEYQTLMSANEPLEASQLLVPLSWRHYCMLRSKGFAWNNGRGRPNIVDVPYNSEVGLMNKISN</sequence>
<dbReference type="GO" id="GO:0016787">
    <property type="term" value="F:hydrolase activity"/>
    <property type="evidence" value="ECO:0007669"/>
    <property type="project" value="UniProtKB-KW"/>
</dbReference>
<evidence type="ECO:0000256" key="6">
    <source>
        <dbReference type="ARBA" id="ARBA00022801"/>
    </source>
</evidence>
<dbReference type="GO" id="GO:0046872">
    <property type="term" value="F:metal ion binding"/>
    <property type="evidence" value="ECO:0007669"/>
    <property type="project" value="UniProtKB-KW"/>
</dbReference>
<evidence type="ECO:0000256" key="4">
    <source>
        <dbReference type="ARBA" id="ARBA00022723"/>
    </source>
</evidence>
<dbReference type="GO" id="GO:0051607">
    <property type="term" value="P:defense response to virus"/>
    <property type="evidence" value="ECO:0007669"/>
    <property type="project" value="UniProtKB-KW"/>
</dbReference>
<dbReference type="GO" id="GO:0005829">
    <property type="term" value="C:cytosol"/>
    <property type="evidence" value="ECO:0007669"/>
    <property type="project" value="TreeGrafter"/>
</dbReference>
<comment type="similarity">
    <text evidence="1">In the N-terminal section; belongs to the CRISPR-associated nuclease Cas3-HD family.</text>
</comment>
<keyword evidence="3" id="KW-0540">Nuclease</keyword>
<dbReference type="Pfam" id="PF22590">
    <property type="entry name" value="Cas3-like_C_2"/>
    <property type="match status" value="1"/>
</dbReference>
<dbReference type="Pfam" id="PF00270">
    <property type="entry name" value="DEAD"/>
    <property type="match status" value="1"/>
</dbReference>
<dbReference type="CDD" id="cd09641">
    <property type="entry name" value="Cas3''_I"/>
    <property type="match status" value="1"/>
</dbReference>
<evidence type="ECO:0000256" key="8">
    <source>
        <dbReference type="ARBA" id="ARBA00022840"/>
    </source>
</evidence>
<protein>
    <submittedName>
        <fullName evidence="13">CRISPR-associated helicase Cas3</fullName>
    </submittedName>
</protein>
<dbReference type="InterPro" id="IPR011545">
    <property type="entry name" value="DEAD/DEAH_box_helicase_dom"/>
</dbReference>
<dbReference type="EMBL" id="JAKOAV010000017">
    <property type="protein sequence ID" value="MDF9408710.1"/>
    <property type="molecule type" value="Genomic_DNA"/>
</dbReference>
<dbReference type="PANTHER" id="PTHR47959">
    <property type="entry name" value="ATP-DEPENDENT RNA HELICASE RHLE-RELATED"/>
    <property type="match status" value="1"/>
</dbReference>
<evidence type="ECO:0000256" key="9">
    <source>
        <dbReference type="ARBA" id="ARBA00023118"/>
    </source>
</evidence>
<dbReference type="SUPFAM" id="SSF109604">
    <property type="entry name" value="HD-domain/PDEase-like"/>
    <property type="match status" value="1"/>
</dbReference>
<keyword evidence="8" id="KW-0067">ATP-binding</keyword>
<feature type="domain" description="Helicase ATP-binding" evidence="11">
    <location>
        <begin position="280"/>
        <end position="475"/>
    </location>
</feature>
<comment type="similarity">
    <text evidence="10">Belongs to the DEAD box helicase family.</text>
</comment>
<dbReference type="Proteomes" id="UP001154312">
    <property type="component" value="Unassembled WGS sequence"/>
</dbReference>
<dbReference type="InterPro" id="IPR027417">
    <property type="entry name" value="P-loop_NTPase"/>
</dbReference>
<keyword evidence="4" id="KW-0479">Metal-binding</keyword>
<evidence type="ECO:0000256" key="7">
    <source>
        <dbReference type="ARBA" id="ARBA00022806"/>
    </source>
</evidence>
<dbReference type="GO" id="GO:0004518">
    <property type="term" value="F:nuclease activity"/>
    <property type="evidence" value="ECO:0007669"/>
    <property type="project" value="UniProtKB-KW"/>
</dbReference>
<comment type="caution">
    <text evidence="13">The sequence shown here is derived from an EMBL/GenBank/DDBJ whole genome shotgun (WGS) entry which is preliminary data.</text>
</comment>
<evidence type="ECO:0000259" key="12">
    <source>
        <dbReference type="PROSITE" id="PS51643"/>
    </source>
</evidence>
<dbReference type="GO" id="GO:0003724">
    <property type="term" value="F:RNA helicase activity"/>
    <property type="evidence" value="ECO:0007669"/>
    <property type="project" value="TreeGrafter"/>
</dbReference>
<evidence type="ECO:0000256" key="3">
    <source>
        <dbReference type="ARBA" id="ARBA00022722"/>
    </source>
</evidence>
<keyword evidence="9" id="KW-0051">Antiviral defense</keyword>
<dbReference type="InterPro" id="IPR050079">
    <property type="entry name" value="DEAD_box_RNA_helicase"/>
</dbReference>
<dbReference type="Gene3D" id="3.40.50.300">
    <property type="entry name" value="P-loop containing nucleotide triphosphate hydrolases"/>
    <property type="match status" value="2"/>
</dbReference>
<evidence type="ECO:0000259" key="11">
    <source>
        <dbReference type="PROSITE" id="PS51192"/>
    </source>
</evidence>
<name>A0A9X4JU91_9FIRM</name>
<dbReference type="SMART" id="SM00487">
    <property type="entry name" value="DEXDc"/>
    <property type="match status" value="1"/>
</dbReference>